<organism evidence="1 2">
    <name type="scientific">Romanomermis culicivorax</name>
    <name type="common">Nematode worm</name>
    <dbReference type="NCBI Taxonomy" id="13658"/>
    <lineage>
        <taxon>Eukaryota</taxon>
        <taxon>Metazoa</taxon>
        <taxon>Ecdysozoa</taxon>
        <taxon>Nematoda</taxon>
        <taxon>Enoplea</taxon>
        <taxon>Dorylaimia</taxon>
        <taxon>Mermithida</taxon>
        <taxon>Mermithoidea</taxon>
        <taxon>Mermithidae</taxon>
        <taxon>Romanomermis</taxon>
    </lineage>
</organism>
<evidence type="ECO:0000313" key="1">
    <source>
        <dbReference type="Proteomes" id="UP000887565"/>
    </source>
</evidence>
<evidence type="ECO:0000313" key="2">
    <source>
        <dbReference type="WBParaSite" id="nRc.2.0.1.t09479-RA"/>
    </source>
</evidence>
<reference evidence="2" key="1">
    <citation type="submission" date="2022-11" db="UniProtKB">
        <authorList>
            <consortium name="WormBaseParasite"/>
        </authorList>
    </citation>
    <scope>IDENTIFICATION</scope>
</reference>
<dbReference type="AlphaFoldDB" id="A0A915I824"/>
<name>A0A915I824_ROMCU</name>
<protein>
    <submittedName>
        <fullName evidence="2">Secreted protein</fullName>
    </submittedName>
</protein>
<dbReference type="WBParaSite" id="nRc.2.0.1.t09479-RA">
    <property type="protein sequence ID" value="nRc.2.0.1.t09479-RA"/>
    <property type="gene ID" value="nRc.2.0.1.g09479"/>
</dbReference>
<accession>A0A915I824</accession>
<keyword evidence="1" id="KW-1185">Reference proteome</keyword>
<proteinExistence type="predicted"/>
<dbReference type="Proteomes" id="UP000887565">
    <property type="component" value="Unplaced"/>
</dbReference>
<sequence length="69" mass="7899">MIRFFSTSLSFLSTGRWASVKSYMMSSSASTSIGVEFWWMGALTVACWTIVSQLYPQRCWLVYCIVPLE</sequence>